<comment type="similarity">
    <text evidence="2 9">Belongs to the membrane fusion protein (MFP) (TC 8.A.1) family.</text>
</comment>
<dbReference type="Gene3D" id="1.10.287.1490">
    <property type="match status" value="1"/>
</dbReference>
<evidence type="ECO:0000313" key="14">
    <source>
        <dbReference type="EMBL" id="XBO72703.1"/>
    </source>
</evidence>
<sequence length="456" mass="50034">MSAQDSTSVPVETAAIDSSSATAGPENQVPVDLRPYRRWGLAILLVAFGGFGVWSVTAHLAVSVVAPGSVSVESFTKTIQHLEGGIVADVLVEDGDHVEAGDPLIVLDDTQALAQQRIAETEYLITRASEVRLLAEQADSDSLVFPPELIASSNSRVQEVLGVQRRLFEVRRQSLDDTLAALDQQILQLEEQITGLGQTRSITQQRIDSLEGEVANHRKLFRDGMISSQRLRELERESLEYQSDNAGHASEIARLRAHISENTLNKQIRLQEFQQQVGEALRQVQAEVADAEERLVALNDTLARTRITAPVAGTVVDLQVHTLGAVVRGGDPLLDLVPAGDGFVIEARVPNHDVDHLYPGQSAEIRFSAFNQRLSNVIDGEVVRVSADSFEDEATRQRYYKVRVGVTDLGKSQLTDNMRLVAGMPAEVMILTGERSFASYITKPINDMLARAMREE</sequence>
<evidence type="ECO:0000256" key="9">
    <source>
        <dbReference type="RuleBase" id="RU365093"/>
    </source>
</evidence>
<dbReference type="Pfam" id="PF26002">
    <property type="entry name" value="Beta-barrel_AprE"/>
    <property type="match status" value="1"/>
</dbReference>
<keyword evidence="6 9" id="KW-0812">Transmembrane</keyword>
<accession>A0AAU7KPE0</accession>
<comment type="subcellular location">
    <subcellularLocation>
        <location evidence="1 9">Cell inner membrane</location>
        <topology evidence="1 9">Single-pass membrane protein</topology>
    </subcellularLocation>
</comment>
<dbReference type="AlphaFoldDB" id="A0AAU7KPE0"/>
<evidence type="ECO:0000256" key="1">
    <source>
        <dbReference type="ARBA" id="ARBA00004377"/>
    </source>
</evidence>
<feature type="region of interest" description="Disordered" evidence="11">
    <location>
        <begin position="1"/>
        <end position="27"/>
    </location>
</feature>
<keyword evidence="3 9" id="KW-0813">Transport</keyword>
<keyword evidence="5 9" id="KW-0997">Cell inner membrane</keyword>
<evidence type="ECO:0000256" key="7">
    <source>
        <dbReference type="ARBA" id="ARBA00022989"/>
    </source>
</evidence>
<feature type="domain" description="AprE-like long alpha-helical hairpin" evidence="12">
    <location>
        <begin position="113"/>
        <end position="300"/>
    </location>
</feature>
<evidence type="ECO:0000256" key="10">
    <source>
        <dbReference type="SAM" id="Coils"/>
    </source>
</evidence>
<evidence type="ECO:0000256" key="8">
    <source>
        <dbReference type="ARBA" id="ARBA00023136"/>
    </source>
</evidence>
<keyword evidence="4 9" id="KW-1003">Cell membrane</keyword>
<dbReference type="RefSeq" id="WP_348827945.1">
    <property type="nucleotide sequence ID" value="NZ_CP098827.1"/>
</dbReference>
<dbReference type="GO" id="GO:0005886">
    <property type="term" value="C:plasma membrane"/>
    <property type="evidence" value="ECO:0007669"/>
    <property type="project" value="UniProtKB-SubCell"/>
</dbReference>
<evidence type="ECO:0000256" key="3">
    <source>
        <dbReference type="ARBA" id="ARBA00022448"/>
    </source>
</evidence>
<dbReference type="GO" id="GO:0015031">
    <property type="term" value="P:protein transport"/>
    <property type="evidence" value="ECO:0007669"/>
    <property type="project" value="InterPro"/>
</dbReference>
<name>A0AAU7KPE0_9GAMM</name>
<feature type="domain" description="AprE-like beta-barrel" evidence="13">
    <location>
        <begin position="344"/>
        <end position="433"/>
    </location>
</feature>
<dbReference type="InterPro" id="IPR010129">
    <property type="entry name" value="T1SS_HlyD"/>
</dbReference>
<evidence type="ECO:0000256" key="6">
    <source>
        <dbReference type="ARBA" id="ARBA00022692"/>
    </source>
</evidence>
<dbReference type="EMBL" id="CP098827">
    <property type="protein sequence ID" value="XBO72703.1"/>
    <property type="molecule type" value="Genomic_DNA"/>
</dbReference>
<gene>
    <name evidence="14" type="ORF">NFG58_08380</name>
</gene>
<dbReference type="Pfam" id="PF25994">
    <property type="entry name" value="HH_AprE"/>
    <property type="match status" value="1"/>
</dbReference>
<evidence type="ECO:0000256" key="4">
    <source>
        <dbReference type="ARBA" id="ARBA00022475"/>
    </source>
</evidence>
<dbReference type="InterPro" id="IPR050739">
    <property type="entry name" value="MFP"/>
</dbReference>
<feature type="coiled-coil region" evidence="10">
    <location>
        <begin position="274"/>
        <end position="308"/>
    </location>
</feature>
<evidence type="ECO:0000259" key="12">
    <source>
        <dbReference type="Pfam" id="PF25994"/>
    </source>
</evidence>
<dbReference type="PANTHER" id="PTHR30386:SF17">
    <property type="entry name" value="ALKALINE PROTEASE SECRETION PROTEIN APRE"/>
    <property type="match status" value="1"/>
</dbReference>
<dbReference type="InterPro" id="IPR058982">
    <property type="entry name" value="Beta-barrel_AprE"/>
</dbReference>
<reference evidence="14" key="1">
    <citation type="submission" date="2022-06" db="EMBL/GenBank/DDBJ databases">
        <title>A novel DMS-producing enzyme.</title>
        <authorList>
            <person name="Zhang Y."/>
        </authorList>
    </citation>
    <scope>NUCLEOTIDE SEQUENCE</scope>
    <source>
        <strain evidence="14">RT37</strain>
    </source>
</reference>
<keyword evidence="10" id="KW-0175">Coiled coil</keyword>
<protein>
    <recommendedName>
        <fullName evidence="9">Membrane fusion protein (MFP) family protein</fullName>
    </recommendedName>
</protein>
<dbReference type="InterPro" id="IPR058781">
    <property type="entry name" value="HH_AprE-like"/>
</dbReference>
<dbReference type="NCBIfam" id="TIGR01843">
    <property type="entry name" value="type_I_hlyD"/>
    <property type="match status" value="1"/>
</dbReference>
<dbReference type="PANTHER" id="PTHR30386">
    <property type="entry name" value="MEMBRANE FUSION SUBUNIT OF EMRAB-TOLC MULTIDRUG EFFLUX PUMP"/>
    <property type="match status" value="1"/>
</dbReference>
<evidence type="ECO:0000256" key="2">
    <source>
        <dbReference type="ARBA" id="ARBA00009477"/>
    </source>
</evidence>
<evidence type="ECO:0000256" key="11">
    <source>
        <dbReference type="SAM" id="MobiDB-lite"/>
    </source>
</evidence>
<evidence type="ECO:0000256" key="5">
    <source>
        <dbReference type="ARBA" id="ARBA00022519"/>
    </source>
</evidence>
<dbReference type="Gene3D" id="2.40.50.100">
    <property type="match status" value="1"/>
</dbReference>
<dbReference type="PRINTS" id="PR01490">
    <property type="entry name" value="RTXTOXIND"/>
</dbReference>
<feature type="coiled-coil region" evidence="10">
    <location>
        <begin position="172"/>
        <end position="199"/>
    </location>
</feature>
<proteinExistence type="inferred from homology"/>
<feature type="compositionally biased region" description="Polar residues" evidence="11">
    <location>
        <begin position="1"/>
        <end position="22"/>
    </location>
</feature>
<keyword evidence="7 9" id="KW-1133">Transmembrane helix</keyword>
<keyword evidence="8 9" id="KW-0472">Membrane</keyword>
<evidence type="ECO:0000259" key="13">
    <source>
        <dbReference type="Pfam" id="PF26002"/>
    </source>
</evidence>
<dbReference type="Gene3D" id="2.40.30.170">
    <property type="match status" value="1"/>
</dbReference>
<feature type="transmembrane region" description="Helical" evidence="9">
    <location>
        <begin position="41"/>
        <end position="62"/>
    </location>
</feature>
<organism evidence="14">
    <name type="scientific">Halomonas sp. RT37</name>
    <dbReference type="NCBI Taxonomy" id="2950872"/>
    <lineage>
        <taxon>Bacteria</taxon>
        <taxon>Pseudomonadati</taxon>
        <taxon>Pseudomonadota</taxon>
        <taxon>Gammaproteobacteria</taxon>
        <taxon>Oceanospirillales</taxon>
        <taxon>Halomonadaceae</taxon>
        <taxon>Halomonas</taxon>
    </lineage>
</organism>